<dbReference type="Pfam" id="PF00069">
    <property type="entry name" value="Pkinase"/>
    <property type="match status" value="1"/>
</dbReference>
<feature type="compositionally biased region" description="Polar residues" evidence="16">
    <location>
        <begin position="346"/>
        <end position="360"/>
    </location>
</feature>
<organism evidence="18">
    <name type="scientific">Mesocestoides corti</name>
    <name type="common">Flatworm</name>
    <dbReference type="NCBI Taxonomy" id="53468"/>
    <lineage>
        <taxon>Eukaryota</taxon>
        <taxon>Metazoa</taxon>
        <taxon>Spiralia</taxon>
        <taxon>Lophotrochozoa</taxon>
        <taxon>Platyhelminthes</taxon>
        <taxon>Cestoda</taxon>
        <taxon>Eucestoda</taxon>
        <taxon>Cyclophyllidea</taxon>
        <taxon>Mesocestoididae</taxon>
        <taxon>Mesocestoides</taxon>
    </lineage>
</organism>
<evidence type="ECO:0000256" key="3">
    <source>
        <dbReference type="ARBA" id="ARBA00021644"/>
    </source>
</evidence>
<dbReference type="InterPro" id="IPR017441">
    <property type="entry name" value="Protein_kinase_ATP_BS"/>
</dbReference>
<dbReference type="PANTHER" id="PTHR24348">
    <property type="entry name" value="SERINE/THREONINE-PROTEIN KINASE UNC-51-RELATED"/>
    <property type="match status" value="1"/>
</dbReference>
<dbReference type="GO" id="GO:0034727">
    <property type="term" value="P:piecemeal microautophagy of the nucleus"/>
    <property type="evidence" value="ECO:0007669"/>
    <property type="project" value="TreeGrafter"/>
</dbReference>
<dbReference type="GO" id="GO:0061709">
    <property type="term" value="P:reticulophagy"/>
    <property type="evidence" value="ECO:0007669"/>
    <property type="project" value="TreeGrafter"/>
</dbReference>
<keyword evidence="8 15" id="KW-0547">Nucleotide-binding</keyword>
<name>A0A5K3F5Y3_MESCO</name>
<evidence type="ECO:0000256" key="2">
    <source>
        <dbReference type="ARBA" id="ARBA00012513"/>
    </source>
</evidence>
<keyword evidence="10 15" id="KW-0067">ATP-binding</keyword>
<evidence type="ECO:0000313" key="18">
    <source>
        <dbReference type="WBParaSite" id="MCU_005203-RA"/>
    </source>
</evidence>
<protein>
    <recommendedName>
        <fullName evidence="3">Serine/threonine-protein kinase ULK3</fullName>
        <ecNumber evidence="2">2.7.11.1</ecNumber>
    </recommendedName>
    <alternativeName>
        <fullName evidence="12">Unc-51-like kinase 3</fullName>
    </alternativeName>
</protein>
<dbReference type="GO" id="GO:0005524">
    <property type="term" value="F:ATP binding"/>
    <property type="evidence" value="ECO:0007669"/>
    <property type="project" value="UniProtKB-UniRule"/>
</dbReference>
<dbReference type="EC" id="2.7.11.1" evidence="2"/>
<dbReference type="Gene3D" id="1.10.510.10">
    <property type="entry name" value="Transferase(Phosphotransferase) domain 1"/>
    <property type="match status" value="1"/>
</dbReference>
<reference evidence="18" key="1">
    <citation type="submission" date="2019-11" db="UniProtKB">
        <authorList>
            <consortium name="WormBaseParasite"/>
        </authorList>
    </citation>
    <scope>IDENTIFICATION</scope>
</reference>
<keyword evidence="7" id="KW-0677">Repeat</keyword>
<feature type="domain" description="Protein kinase" evidence="17">
    <location>
        <begin position="7"/>
        <end position="262"/>
    </location>
</feature>
<sequence length="595" mass="66618">MHTVLGYTLTERLGKGTYGEVYKAIHQKTRDVFAVKRIAKKSLCKRAQDNLVDEIGILKNLRHRNIAQMTDFTWDSDYVYMFMEYLGGGDLSSFLKSKRRLPERTIRYFLQQLAFALHYLFERNIVHMDIKPQNILLTNTTPPTLKLTDFGFAKSLEEPVKLNEIRGSLLYMAPEIYKFGIYEKSCDLWSVGVILFECLFGKAPFASSTIDELKAKLVDDSPIKIPRYPLFGKDCIELVSKLLKRDPSERIHHEQFFIHPFIDLAHAPCPRSLNKAVDHILIADDLRSSGNLVDAYFNYKEGLTHLISALQIENDLSRKRIIRSKLSQYIKVAEDLSRVLKERENVGSSQSSQLPVNSNLGGAESKSAVVPRDKDTKAPLHAHPESSSPSVCVKPLFIPATAMANDNVDSSKNGNDPKCKPSSVSGFLRINLLTSWFGGLASNKGNGSSPQVPEAAPGLDDAVSSLGEESTLQPAVKTAHQYALERLDALLELPSKEQIDLSEVVTGLRRFYLFLNLNEYKSAMDHLQSNFGNWLSTVKDIQNLDVQKAFRSELNEALTAAEKLKASLKAEEQIAQLPADDAHDREFTSLPSLGS</sequence>
<dbReference type="SUPFAM" id="SSF56112">
    <property type="entry name" value="Protein kinase-like (PK-like)"/>
    <property type="match status" value="1"/>
</dbReference>
<feature type="region of interest" description="Disordered" evidence="16">
    <location>
        <begin position="343"/>
        <end position="390"/>
    </location>
</feature>
<keyword evidence="6" id="KW-0808">Transferase</keyword>
<feature type="binding site" evidence="15">
    <location>
        <position position="41"/>
    </location>
    <ligand>
        <name>ATP</name>
        <dbReference type="ChEBI" id="CHEBI:30616"/>
    </ligand>
</feature>
<dbReference type="SUPFAM" id="SSF116846">
    <property type="entry name" value="MIT domain"/>
    <property type="match status" value="1"/>
</dbReference>
<proteinExistence type="predicted"/>
<dbReference type="GO" id="GO:0042594">
    <property type="term" value="P:response to starvation"/>
    <property type="evidence" value="ECO:0007669"/>
    <property type="project" value="TreeGrafter"/>
</dbReference>
<evidence type="ECO:0000256" key="9">
    <source>
        <dbReference type="ARBA" id="ARBA00022777"/>
    </source>
</evidence>
<evidence type="ECO:0000256" key="10">
    <source>
        <dbReference type="ARBA" id="ARBA00022840"/>
    </source>
</evidence>
<dbReference type="InterPro" id="IPR045269">
    <property type="entry name" value="Atg1-like"/>
</dbReference>
<evidence type="ECO:0000256" key="1">
    <source>
        <dbReference type="ARBA" id="ARBA00004496"/>
    </source>
</evidence>
<dbReference type="GO" id="GO:0005776">
    <property type="term" value="C:autophagosome"/>
    <property type="evidence" value="ECO:0007669"/>
    <property type="project" value="TreeGrafter"/>
</dbReference>
<dbReference type="InterPro" id="IPR000719">
    <property type="entry name" value="Prot_kinase_dom"/>
</dbReference>
<keyword evidence="5" id="KW-0723">Serine/threonine-protein kinase</keyword>
<evidence type="ECO:0000256" key="11">
    <source>
        <dbReference type="ARBA" id="ARBA00023006"/>
    </source>
</evidence>
<evidence type="ECO:0000256" key="15">
    <source>
        <dbReference type="PROSITE-ProRule" id="PRU10141"/>
    </source>
</evidence>
<keyword evidence="11" id="KW-0072">Autophagy</keyword>
<dbReference type="SMART" id="SM00745">
    <property type="entry name" value="MIT"/>
    <property type="match status" value="1"/>
</dbReference>
<evidence type="ECO:0000259" key="17">
    <source>
        <dbReference type="PROSITE" id="PS50011"/>
    </source>
</evidence>
<dbReference type="SMART" id="SM00220">
    <property type="entry name" value="S_TKc"/>
    <property type="match status" value="1"/>
</dbReference>
<dbReference type="GO" id="GO:0000045">
    <property type="term" value="P:autophagosome assembly"/>
    <property type="evidence" value="ECO:0007669"/>
    <property type="project" value="TreeGrafter"/>
</dbReference>
<comment type="catalytic activity">
    <reaction evidence="13">
        <text>L-threonyl-[protein] + ATP = O-phospho-L-threonyl-[protein] + ADP + H(+)</text>
        <dbReference type="Rhea" id="RHEA:46608"/>
        <dbReference type="Rhea" id="RHEA-COMP:11060"/>
        <dbReference type="Rhea" id="RHEA-COMP:11605"/>
        <dbReference type="ChEBI" id="CHEBI:15378"/>
        <dbReference type="ChEBI" id="CHEBI:30013"/>
        <dbReference type="ChEBI" id="CHEBI:30616"/>
        <dbReference type="ChEBI" id="CHEBI:61977"/>
        <dbReference type="ChEBI" id="CHEBI:456216"/>
        <dbReference type="EC" id="2.7.11.1"/>
    </reaction>
</comment>
<evidence type="ECO:0000256" key="7">
    <source>
        <dbReference type="ARBA" id="ARBA00022737"/>
    </source>
</evidence>
<dbReference type="GO" id="GO:0000422">
    <property type="term" value="P:autophagy of mitochondrion"/>
    <property type="evidence" value="ECO:0007669"/>
    <property type="project" value="TreeGrafter"/>
</dbReference>
<evidence type="ECO:0000256" key="5">
    <source>
        <dbReference type="ARBA" id="ARBA00022527"/>
    </source>
</evidence>
<dbReference type="InterPro" id="IPR036181">
    <property type="entry name" value="MIT_dom_sf"/>
</dbReference>
<dbReference type="InterPro" id="IPR007330">
    <property type="entry name" value="MIT_dom"/>
</dbReference>
<dbReference type="PANTHER" id="PTHR24348:SF65">
    <property type="entry name" value="SERINE_THREONINE-PROTEIN KINASE ULK3"/>
    <property type="match status" value="1"/>
</dbReference>
<dbReference type="GO" id="GO:0005829">
    <property type="term" value="C:cytosol"/>
    <property type="evidence" value="ECO:0007669"/>
    <property type="project" value="TreeGrafter"/>
</dbReference>
<dbReference type="InterPro" id="IPR008271">
    <property type="entry name" value="Ser/Thr_kinase_AS"/>
</dbReference>
<evidence type="ECO:0000256" key="13">
    <source>
        <dbReference type="ARBA" id="ARBA00047899"/>
    </source>
</evidence>
<dbReference type="GO" id="GO:0034045">
    <property type="term" value="C:phagophore assembly site membrane"/>
    <property type="evidence" value="ECO:0007669"/>
    <property type="project" value="TreeGrafter"/>
</dbReference>
<keyword evidence="9" id="KW-0418">Kinase</keyword>
<dbReference type="PROSITE" id="PS00107">
    <property type="entry name" value="PROTEIN_KINASE_ATP"/>
    <property type="match status" value="1"/>
</dbReference>
<dbReference type="Pfam" id="PF04212">
    <property type="entry name" value="MIT"/>
    <property type="match status" value="1"/>
</dbReference>
<dbReference type="WBParaSite" id="MCU_005203-RA">
    <property type="protein sequence ID" value="MCU_005203-RA"/>
    <property type="gene ID" value="MCU_005203"/>
</dbReference>
<keyword evidence="4" id="KW-0963">Cytoplasm</keyword>
<evidence type="ECO:0000256" key="12">
    <source>
        <dbReference type="ARBA" id="ARBA00032242"/>
    </source>
</evidence>
<dbReference type="InterPro" id="IPR011009">
    <property type="entry name" value="Kinase-like_dom_sf"/>
</dbReference>
<evidence type="ECO:0000256" key="8">
    <source>
        <dbReference type="ARBA" id="ARBA00022741"/>
    </source>
</evidence>
<comment type="subcellular location">
    <subcellularLocation>
        <location evidence="1">Cytoplasm</location>
    </subcellularLocation>
</comment>
<dbReference type="Gene3D" id="1.20.58.80">
    <property type="entry name" value="Phosphotransferase system, lactose/cellobiose-type IIA subunit"/>
    <property type="match status" value="1"/>
</dbReference>
<dbReference type="AlphaFoldDB" id="A0A5K3F5Y3"/>
<evidence type="ECO:0000256" key="4">
    <source>
        <dbReference type="ARBA" id="ARBA00022490"/>
    </source>
</evidence>
<accession>A0A5K3F5Y3</accession>
<dbReference type="Gene3D" id="3.30.200.20">
    <property type="entry name" value="Phosphorylase Kinase, domain 1"/>
    <property type="match status" value="1"/>
</dbReference>
<evidence type="ECO:0000256" key="6">
    <source>
        <dbReference type="ARBA" id="ARBA00022679"/>
    </source>
</evidence>
<dbReference type="PROSITE" id="PS00108">
    <property type="entry name" value="PROTEIN_KINASE_ST"/>
    <property type="match status" value="1"/>
</dbReference>
<dbReference type="FunFam" id="1.10.510.10:FF:000571">
    <property type="entry name" value="Maternal embryonic leucine zipper kinase"/>
    <property type="match status" value="1"/>
</dbReference>
<comment type="catalytic activity">
    <reaction evidence="14">
        <text>L-seryl-[protein] + ATP = O-phospho-L-seryl-[protein] + ADP + H(+)</text>
        <dbReference type="Rhea" id="RHEA:17989"/>
        <dbReference type="Rhea" id="RHEA-COMP:9863"/>
        <dbReference type="Rhea" id="RHEA-COMP:11604"/>
        <dbReference type="ChEBI" id="CHEBI:15378"/>
        <dbReference type="ChEBI" id="CHEBI:29999"/>
        <dbReference type="ChEBI" id="CHEBI:30616"/>
        <dbReference type="ChEBI" id="CHEBI:83421"/>
        <dbReference type="ChEBI" id="CHEBI:456216"/>
        <dbReference type="EC" id="2.7.11.1"/>
    </reaction>
</comment>
<evidence type="ECO:0000256" key="14">
    <source>
        <dbReference type="ARBA" id="ARBA00048679"/>
    </source>
</evidence>
<evidence type="ECO:0000256" key="16">
    <source>
        <dbReference type="SAM" id="MobiDB-lite"/>
    </source>
</evidence>
<dbReference type="GO" id="GO:0010506">
    <property type="term" value="P:regulation of autophagy"/>
    <property type="evidence" value="ECO:0007669"/>
    <property type="project" value="InterPro"/>
</dbReference>
<dbReference type="PROSITE" id="PS50011">
    <property type="entry name" value="PROTEIN_KINASE_DOM"/>
    <property type="match status" value="1"/>
</dbReference>
<dbReference type="FunFam" id="3.30.200.20:FF:000042">
    <property type="entry name" value="Aurora kinase A"/>
    <property type="match status" value="1"/>
</dbReference>
<feature type="compositionally biased region" description="Basic and acidic residues" evidence="16">
    <location>
        <begin position="371"/>
        <end position="384"/>
    </location>
</feature>
<dbReference type="GO" id="GO:0004674">
    <property type="term" value="F:protein serine/threonine kinase activity"/>
    <property type="evidence" value="ECO:0007669"/>
    <property type="project" value="UniProtKB-KW"/>
</dbReference>